<evidence type="ECO:0000256" key="11">
    <source>
        <dbReference type="ARBA" id="ARBA00022927"/>
    </source>
</evidence>
<dbReference type="InterPro" id="IPR027417">
    <property type="entry name" value="P-loop_NTPase"/>
</dbReference>
<dbReference type="GO" id="GO:0015031">
    <property type="term" value="P:protein transport"/>
    <property type="evidence" value="ECO:0007669"/>
    <property type="project" value="UniProtKB-KW"/>
</dbReference>
<dbReference type="GO" id="GO:0016787">
    <property type="term" value="F:hydrolase activity"/>
    <property type="evidence" value="ECO:0007669"/>
    <property type="project" value="UniProtKB-KW"/>
</dbReference>
<proteinExistence type="predicted"/>
<evidence type="ECO:0000256" key="13">
    <source>
        <dbReference type="ARBA" id="ARBA00023136"/>
    </source>
</evidence>
<evidence type="ECO:0000256" key="5">
    <source>
        <dbReference type="ARBA" id="ARBA00022640"/>
    </source>
</evidence>
<dbReference type="InterPro" id="IPR045058">
    <property type="entry name" value="GIMA/IAN/Toc"/>
</dbReference>
<dbReference type="InterPro" id="IPR006073">
    <property type="entry name" value="GTP-bd"/>
</dbReference>
<comment type="cofactor">
    <cofactor evidence="1">
        <name>Mg(2+)</name>
        <dbReference type="ChEBI" id="CHEBI:18420"/>
    </cofactor>
</comment>
<dbReference type="GO" id="GO:0046872">
    <property type="term" value="F:metal ion binding"/>
    <property type="evidence" value="ECO:0007669"/>
    <property type="project" value="UniProtKB-KW"/>
</dbReference>
<feature type="domain" description="G" evidence="16">
    <location>
        <begin position="11"/>
        <end position="87"/>
    </location>
</feature>
<keyword evidence="11" id="KW-0653">Protein transport</keyword>
<name>A0A4Y7PPF7_9AGAM</name>
<evidence type="ECO:0000256" key="9">
    <source>
        <dbReference type="ARBA" id="ARBA00022805"/>
    </source>
</evidence>
<evidence type="ECO:0000256" key="10">
    <source>
        <dbReference type="ARBA" id="ARBA00022842"/>
    </source>
</evidence>
<organism evidence="17 18">
    <name type="scientific">Rickenella mellea</name>
    <dbReference type="NCBI Taxonomy" id="50990"/>
    <lineage>
        <taxon>Eukaryota</taxon>
        <taxon>Fungi</taxon>
        <taxon>Dikarya</taxon>
        <taxon>Basidiomycota</taxon>
        <taxon>Agaricomycotina</taxon>
        <taxon>Agaricomycetes</taxon>
        <taxon>Hymenochaetales</taxon>
        <taxon>Rickenellaceae</taxon>
        <taxon>Rickenella</taxon>
    </lineage>
</organism>
<keyword evidence="3" id="KW-0813">Transport</keyword>
<dbReference type="EMBL" id="ML170224">
    <property type="protein sequence ID" value="TDL17317.1"/>
    <property type="molecule type" value="Genomic_DNA"/>
</dbReference>
<dbReference type="Pfam" id="PF01926">
    <property type="entry name" value="MMR_HSR1"/>
    <property type="match status" value="1"/>
</dbReference>
<keyword evidence="9" id="KW-1002">Plastid outer membrane</keyword>
<evidence type="ECO:0000256" key="15">
    <source>
        <dbReference type="SAM" id="Coils"/>
    </source>
</evidence>
<keyword evidence="10" id="KW-0460">Magnesium</keyword>
<evidence type="ECO:0000256" key="2">
    <source>
        <dbReference type="ARBA" id="ARBA00004167"/>
    </source>
</evidence>
<comment type="subcellular location">
    <subcellularLocation>
        <location evidence="2">Membrane</location>
        <topology evidence="2">Single-pass membrane protein</topology>
    </subcellularLocation>
    <subcellularLocation>
        <location evidence="14">Plastid</location>
        <location evidence="14">Chloroplast outer membrane</location>
    </subcellularLocation>
</comment>
<keyword evidence="8" id="KW-0378">Hydrolase</keyword>
<dbReference type="PANTHER" id="PTHR10903">
    <property type="entry name" value="GTPASE, IMAP FAMILY MEMBER-RELATED"/>
    <property type="match status" value="1"/>
</dbReference>
<evidence type="ECO:0000256" key="6">
    <source>
        <dbReference type="ARBA" id="ARBA00022692"/>
    </source>
</evidence>
<evidence type="ECO:0000256" key="4">
    <source>
        <dbReference type="ARBA" id="ARBA00022528"/>
    </source>
</evidence>
<evidence type="ECO:0000256" key="14">
    <source>
        <dbReference type="ARBA" id="ARBA00024013"/>
    </source>
</evidence>
<dbReference type="OrthoDB" id="8954335at2759"/>
<dbReference type="AlphaFoldDB" id="A0A4Y7PPF7"/>
<evidence type="ECO:0000256" key="3">
    <source>
        <dbReference type="ARBA" id="ARBA00022448"/>
    </source>
</evidence>
<dbReference type="Proteomes" id="UP000294933">
    <property type="component" value="Unassembled WGS sequence"/>
</dbReference>
<keyword evidence="6" id="KW-0812">Transmembrane</keyword>
<dbReference type="CDD" id="cd00882">
    <property type="entry name" value="Ras_like_GTPase"/>
    <property type="match status" value="1"/>
</dbReference>
<keyword evidence="7" id="KW-0479">Metal-binding</keyword>
<dbReference type="VEuPathDB" id="FungiDB:BD410DRAFT_843755"/>
<keyword evidence="4" id="KW-0150">Chloroplast</keyword>
<evidence type="ECO:0000313" key="18">
    <source>
        <dbReference type="Proteomes" id="UP000294933"/>
    </source>
</evidence>
<reference evidence="17 18" key="1">
    <citation type="submission" date="2018-06" db="EMBL/GenBank/DDBJ databases">
        <title>A transcriptomic atlas of mushroom development highlights an independent origin of complex multicellularity.</title>
        <authorList>
            <consortium name="DOE Joint Genome Institute"/>
            <person name="Krizsan K."/>
            <person name="Almasi E."/>
            <person name="Merenyi Z."/>
            <person name="Sahu N."/>
            <person name="Viragh M."/>
            <person name="Koszo T."/>
            <person name="Mondo S."/>
            <person name="Kiss B."/>
            <person name="Balint B."/>
            <person name="Kues U."/>
            <person name="Barry K."/>
            <person name="Hegedus J.C."/>
            <person name="Henrissat B."/>
            <person name="Johnson J."/>
            <person name="Lipzen A."/>
            <person name="Ohm R."/>
            <person name="Nagy I."/>
            <person name="Pangilinan J."/>
            <person name="Yan J."/>
            <person name="Xiong Y."/>
            <person name="Grigoriev I.V."/>
            <person name="Hibbett D.S."/>
            <person name="Nagy L.G."/>
        </authorList>
    </citation>
    <scope>NUCLEOTIDE SEQUENCE [LARGE SCALE GENOMIC DNA]</scope>
    <source>
        <strain evidence="17 18">SZMC22713</strain>
    </source>
</reference>
<dbReference type="STRING" id="50990.A0A4Y7PPF7"/>
<evidence type="ECO:0000256" key="7">
    <source>
        <dbReference type="ARBA" id="ARBA00022723"/>
    </source>
</evidence>
<dbReference type="GO" id="GO:0016020">
    <property type="term" value="C:membrane"/>
    <property type="evidence" value="ECO:0007669"/>
    <property type="project" value="UniProtKB-SubCell"/>
</dbReference>
<keyword evidence="15" id="KW-0175">Coiled coil</keyword>
<gene>
    <name evidence="17" type="ORF">BD410DRAFT_843755</name>
</gene>
<protein>
    <recommendedName>
        <fullName evidence="16">G domain-containing protein</fullName>
    </recommendedName>
</protein>
<keyword evidence="12" id="KW-1133">Transmembrane helix</keyword>
<evidence type="ECO:0000256" key="1">
    <source>
        <dbReference type="ARBA" id="ARBA00001946"/>
    </source>
</evidence>
<sequence length="359" mass="41017">MSKNEHPRSATIAVMGATGSGKSSFVNLASQANHKVGHGLRSCTSDIAVAGPFELDGSSVTLIDTPGFDDTTQTDTDILNLIATFLAEQYQRGHILNGIIYFHRISDVKVGGISARNLRMFQKLCGEATLKNVVIVTTMWDRIGLEDGELRERELATDDAFFKPMLDNNARMERHHRTLESAHGIVCQLINNQPLAMQIQEEIADQKLDILQTSAGEDLNKEILEQAAKHAEERRAREAAIRAEIAAREEIARKAAEAELRRIREEDERKKREAERQAEEARAEAQRKEVEYILELLRIEEARRREEERLEEERRLLEETIREINREIERIMEEETARLKRELMSLREKENNSPPCSIQ</sequence>
<evidence type="ECO:0000259" key="16">
    <source>
        <dbReference type="Pfam" id="PF01926"/>
    </source>
</evidence>
<feature type="coiled-coil region" evidence="15">
    <location>
        <begin position="246"/>
        <end position="352"/>
    </location>
</feature>
<dbReference type="GO" id="GO:0005525">
    <property type="term" value="F:GTP binding"/>
    <property type="evidence" value="ECO:0007669"/>
    <property type="project" value="InterPro"/>
</dbReference>
<dbReference type="Gene3D" id="3.40.50.300">
    <property type="entry name" value="P-loop containing nucleotide triphosphate hydrolases"/>
    <property type="match status" value="1"/>
</dbReference>
<evidence type="ECO:0000313" key="17">
    <source>
        <dbReference type="EMBL" id="TDL17317.1"/>
    </source>
</evidence>
<keyword evidence="13" id="KW-0472">Membrane</keyword>
<keyword evidence="5" id="KW-0934">Plastid</keyword>
<evidence type="ECO:0000256" key="8">
    <source>
        <dbReference type="ARBA" id="ARBA00022801"/>
    </source>
</evidence>
<accession>A0A4Y7PPF7</accession>
<dbReference type="PANTHER" id="PTHR10903:SF135">
    <property type="entry name" value="TRANSLOCASE OF CHLOROPLAST 120, CHLOROPLASTIC-RELATED"/>
    <property type="match status" value="1"/>
</dbReference>
<dbReference type="SUPFAM" id="SSF52540">
    <property type="entry name" value="P-loop containing nucleoside triphosphate hydrolases"/>
    <property type="match status" value="1"/>
</dbReference>
<keyword evidence="18" id="KW-1185">Reference proteome</keyword>
<evidence type="ECO:0000256" key="12">
    <source>
        <dbReference type="ARBA" id="ARBA00022989"/>
    </source>
</evidence>